<evidence type="ECO:0000313" key="7">
    <source>
        <dbReference type="EMBL" id="KAK9879976.1"/>
    </source>
</evidence>
<evidence type="ECO:0000256" key="1">
    <source>
        <dbReference type="ARBA" id="ARBA00004123"/>
    </source>
</evidence>
<feature type="domain" description="C2H2-type" evidence="6">
    <location>
        <begin position="315"/>
        <end position="340"/>
    </location>
</feature>
<dbReference type="Proteomes" id="UP001431783">
    <property type="component" value="Unassembled WGS sequence"/>
</dbReference>
<feature type="region of interest" description="Disordered" evidence="4">
    <location>
        <begin position="137"/>
        <end position="187"/>
    </location>
</feature>
<dbReference type="Pfam" id="PF12874">
    <property type="entry name" value="zf-met"/>
    <property type="match status" value="1"/>
</dbReference>
<reference evidence="7 8" key="1">
    <citation type="submission" date="2023-03" db="EMBL/GenBank/DDBJ databases">
        <title>Genome insight into feeding habits of ladybird beetles.</title>
        <authorList>
            <person name="Li H.-S."/>
            <person name="Huang Y.-H."/>
            <person name="Pang H."/>
        </authorList>
    </citation>
    <scope>NUCLEOTIDE SEQUENCE [LARGE SCALE GENOMIC DNA]</scope>
    <source>
        <strain evidence="7">SYSU_2023b</strain>
        <tissue evidence="7">Whole body</tissue>
    </source>
</reference>
<dbReference type="SUPFAM" id="SSF54695">
    <property type="entry name" value="POZ domain"/>
    <property type="match status" value="1"/>
</dbReference>
<feature type="compositionally biased region" description="Polar residues" evidence="4">
    <location>
        <begin position="138"/>
        <end position="154"/>
    </location>
</feature>
<keyword evidence="8" id="KW-1185">Reference proteome</keyword>
<dbReference type="EMBL" id="JARQZJ010000063">
    <property type="protein sequence ID" value="KAK9879976.1"/>
    <property type="molecule type" value="Genomic_DNA"/>
</dbReference>
<protein>
    <recommendedName>
        <fullName evidence="9">Broad-complex</fullName>
    </recommendedName>
</protein>
<dbReference type="GO" id="GO:0048666">
    <property type="term" value="P:neuron development"/>
    <property type="evidence" value="ECO:0007669"/>
    <property type="project" value="UniProtKB-ARBA"/>
</dbReference>
<evidence type="ECO:0000256" key="2">
    <source>
        <dbReference type="ARBA" id="ARBA00023242"/>
    </source>
</evidence>
<dbReference type="PROSITE" id="PS50157">
    <property type="entry name" value="ZINC_FINGER_C2H2_2"/>
    <property type="match status" value="2"/>
</dbReference>
<dbReference type="Pfam" id="PF00096">
    <property type="entry name" value="zf-C2H2"/>
    <property type="match status" value="1"/>
</dbReference>
<dbReference type="GO" id="GO:0003006">
    <property type="term" value="P:developmental process involved in reproduction"/>
    <property type="evidence" value="ECO:0007669"/>
    <property type="project" value="UniProtKB-ARBA"/>
</dbReference>
<gene>
    <name evidence="7" type="ORF">WA026_008486</name>
</gene>
<dbReference type="SUPFAM" id="SSF57667">
    <property type="entry name" value="beta-beta-alpha zinc fingers"/>
    <property type="match status" value="1"/>
</dbReference>
<dbReference type="InterPro" id="IPR013087">
    <property type="entry name" value="Znf_C2H2_type"/>
</dbReference>
<evidence type="ECO:0008006" key="9">
    <source>
        <dbReference type="Google" id="ProtNLM"/>
    </source>
</evidence>
<dbReference type="Gene3D" id="3.30.160.60">
    <property type="entry name" value="Classic Zinc Finger"/>
    <property type="match status" value="1"/>
</dbReference>
<name>A0AAW1UJR7_9CUCU</name>
<dbReference type="GO" id="GO:0005634">
    <property type="term" value="C:nucleus"/>
    <property type="evidence" value="ECO:0007669"/>
    <property type="project" value="UniProtKB-SubCell"/>
</dbReference>
<dbReference type="PROSITE" id="PS00028">
    <property type="entry name" value="ZINC_FINGER_C2H2_1"/>
    <property type="match status" value="2"/>
</dbReference>
<dbReference type="InterPro" id="IPR011333">
    <property type="entry name" value="SKP1/BTB/POZ_sf"/>
</dbReference>
<evidence type="ECO:0000259" key="6">
    <source>
        <dbReference type="PROSITE" id="PS50157"/>
    </source>
</evidence>
<dbReference type="PANTHER" id="PTHR23110:SF99">
    <property type="entry name" value="BROAD-COMPLEX CORE PROTEIN ISOFORM 6"/>
    <property type="match status" value="1"/>
</dbReference>
<dbReference type="PANTHER" id="PTHR23110">
    <property type="entry name" value="BTB DOMAIN TRANSCRIPTION FACTOR"/>
    <property type="match status" value="1"/>
</dbReference>
<evidence type="ECO:0000256" key="3">
    <source>
        <dbReference type="PROSITE-ProRule" id="PRU00042"/>
    </source>
</evidence>
<dbReference type="InterPro" id="IPR000210">
    <property type="entry name" value="BTB/POZ_dom"/>
</dbReference>
<keyword evidence="2" id="KW-0539">Nucleus</keyword>
<dbReference type="GO" id="GO:0008270">
    <property type="term" value="F:zinc ion binding"/>
    <property type="evidence" value="ECO:0007669"/>
    <property type="project" value="UniProtKB-KW"/>
</dbReference>
<accession>A0AAW1UJR7</accession>
<dbReference type="SMART" id="SM00225">
    <property type="entry name" value="BTB"/>
    <property type="match status" value="1"/>
</dbReference>
<dbReference type="CDD" id="cd18315">
    <property type="entry name" value="BTB_POZ_BAB-like"/>
    <property type="match status" value="1"/>
</dbReference>
<evidence type="ECO:0000259" key="5">
    <source>
        <dbReference type="PROSITE" id="PS50097"/>
    </source>
</evidence>
<dbReference type="GO" id="GO:0006357">
    <property type="term" value="P:regulation of transcription by RNA polymerase II"/>
    <property type="evidence" value="ECO:0007669"/>
    <property type="project" value="TreeGrafter"/>
</dbReference>
<evidence type="ECO:0000313" key="8">
    <source>
        <dbReference type="Proteomes" id="UP001431783"/>
    </source>
</evidence>
<comment type="subcellular location">
    <subcellularLocation>
        <location evidence="1">Nucleus</location>
    </subcellularLocation>
</comment>
<comment type="caution">
    <text evidence="7">The sequence shown here is derived from an EMBL/GenBank/DDBJ whole genome shotgun (WGS) entry which is preliminary data.</text>
</comment>
<dbReference type="PROSITE" id="PS50097">
    <property type="entry name" value="BTB"/>
    <property type="match status" value="1"/>
</dbReference>
<feature type="domain" description="BTB" evidence="5">
    <location>
        <begin position="34"/>
        <end position="99"/>
    </location>
</feature>
<keyword evidence="3" id="KW-0862">Zinc</keyword>
<proteinExistence type="predicted"/>
<feature type="domain" description="C2H2-type" evidence="6">
    <location>
        <begin position="287"/>
        <end position="310"/>
    </location>
</feature>
<keyword evidence="3" id="KW-0863">Zinc-finger</keyword>
<sequence>MAVIEDQQFCLRWNNFQANFTSQFETLRDDEDFTDVTIACEGQKLQAHKVVLSACSPYFKELFKTNPCSHPIIFMRDVEAQHIIALMEFMYAGEVNVAQANLSAFLKTAESLRIRGLTDFSYESDLPKGEDTLYLNHKPSNCATNKQTSNKQHISSSSTVTSSQDPPKEMSPSPSPPPKRPCKSESELPHLSEMREESMNVNPVTIHSEEHSQLESALQPKLELPDYLSDEEVKEDISNFYGGSDLTELPGGMEMIPQTSTFDAKGATQDIALHSADSRKLHSLDPRPCEECGRVYSNLSNLRQHMKLIHYPTYVKCEICCKSFKTDLYLRRHMIGAHNNFINRSFPDSKPILSLNRVKMEIKMENP</sequence>
<dbReference type="AlphaFoldDB" id="A0AAW1UJR7"/>
<dbReference type="Pfam" id="PF00651">
    <property type="entry name" value="BTB"/>
    <property type="match status" value="1"/>
</dbReference>
<dbReference type="SMART" id="SM00355">
    <property type="entry name" value="ZnF_C2H2"/>
    <property type="match status" value="2"/>
</dbReference>
<dbReference type="Gene3D" id="3.30.710.10">
    <property type="entry name" value="Potassium Channel Kv1.1, Chain A"/>
    <property type="match status" value="1"/>
</dbReference>
<organism evidence="7 8">
    <name type="scientific">Henosepilachna vigintioctopunctata</name>
    <dbReference type="NCBI Taxonomy" id="420089"/>
    <lineage>
        <taxon>Eukaryota</taxon>
        <taxon>Metazoa</taxon>
        <taxon>Ecdysozoa</taxon>
        <taxon>Arthropoda</taxon>
        <taxon>Hexapoda</taxon>
        <taxon>Insecta</taxon>
        <taxon>Pterygota</taxon>
        <taxon>Neoptera</taxon>
        <taxon>Endopterygota</taxon>
        <taxon>Coleoptera</taxon>
        <taxon>Polyphaga</taxon>
        <taxon>Cucujiformia</taxon>
        <taxon>Coccinelloidea</taxon>
        <taxon>Coccinellidae</taxon>
        <taxon>Epilachninae</taxon>
        <taxon>Epilachnini</taxon>
        <taxon>Henosepilachna</taxon>
    </lineage>
</organism>
<dbReference type="GO" id="GO:0048513">
    <property type="term" value="P:animal organ development"/>
    <property type="evidence" value="ECO:0007669"/>
    <property type="project" value="UniProtKB-ARBA"/>
</dbReference>
<dbReference type="InterPro" id="IPR051095">
    <property type="entry name" value="Dros_DevTransReg"/>
</dbReference>
<keyword evidence="3" id="KW-0479">Metal-binding</keyword>
<dbReference type="InterPro" id="IPR036236">
    <property type="entry name" value="Znf_C2H2_sf"/>
</dbReference>
<evidence type="ECO:0000256" key="4">
    <source>
        <dbReference type="SAM" id="MobiDB-lite"/>
    </source>
</evidence>